<feature type="compositionally biased region" description="Polar residues" evidence="1">
    <location>
        <begin position="1"/>
        <end position="11"/>
    </location>
</feature>
<sequence>MPASMQISPQDMTEPLQENIDGRDQQGADLPVTELSHLSGQSEVTKLRGYMKGEINERSSKLDSILPDVSQLMTEVKSTRSEVDEYFQHHKTETELFITLLKEAVDLDEMQYDPNEVQPEQEDFMDPALLEQDGLRN</sequence>
<proteinExistence type="predicted"/>
<accession>A0ABR2XM21</accession>
<name>A0ABR2XM21_9PEZI</name>
<evidence type="ECO:0000313" key="2">
    <source>
        <dbReference type="EMBL" id="KAK9774855.1"/>
    </source>
</evidence>
<dbReference type="Proteomes" id="UP001465668">
    <property type="component" value="Unassembled WGS sequence"/>
</dbReference>
<feature type="region of interest" description="Disordered" evidence="1">
    <location>
        <begin position="1"/>
        <end position="28"/>
    </location>
</feature>
<organism evidence="2 3">
    <name type="scientific">Seiridium cardinale</name>
    <dbReference type="NCBI Taxonomy" id="138064"/>
    <lineage>
        <taxon>Eukaryota</taxon>
        <taxon>Fungi</taxon>
        <taxon>Dikarya</taxon>
        <taxon>Ascomycota</taxon>
        <taxon>Pezizomycotina</taxon>
        <taxon>Sordariomycetes</taxon>
        <taxon>Xylariomycetidae</taxon>
        <taxon>Amphisphaeriales</taxon>
        <taxon>Sporocadaceae</taxon>
        <taxon>Seiridium</taxon>
    </lineage>
</organism>
<protein>
    <submittedName>
        <fullName evidence="2">Uncharacterized protein</fullName>
    </submittedName>
</protein>
<reference evidence="2 3" key="1">
    <citation type="submission" date="2024-02" db="EMBL/GenBank/DDBJ databases">
        <title>First draft genome assembly of two strains of Seiridium cardinale.</title>
        <authorList>
            <person name="Emiliani G."/>
            <person name="Scali E."/>
        </authorList>
    </citation>
    <scope>NUCLEOTIDE SEQUENCE [LARGE SCALE GENOMIC DNA]</scope>
    <source>
        <strain evidence="2 3">BM-138-000479</strain>
    </source>
</reference>
<evidence type="ECO:0000256" key="1">
    <source>
        <dbReference type="SAM" id="MobiDB-lite"/>
    </source>
</evidence>
<gene>
    <name evidence="2" type="ORF">SCAR479_08410</name>
</gene>
<comment type="caution">
    <text evidence="2">The sequence shown here is derived from an EMBL/GenBank/DDBJ whole genome shotgun (WGS) entry which is preliminary data.</text>
</comment>
<dbReference type="EMBL" id="JARVKM010000038">
    <property type="protein sequence ID" value="KAK9774855.1"/>
    <property type="molecule type" value="Genomic_DNA"/>
</dbReference>
<keyword evidence="3" id="KW-1185">Reference proteome</keyword>
<feature type="region of interest" description="Disordered" evidence="1">
    <location>
        <begin position="113"/>
        <end position="137"/>
    </location>
</feature>
<evidence type="ECO:0000313" key="3">
    <source>
        <dbReference type="Proteomes" id="UP001465668"/>
    </source>
</evidence>